<proteinExistence type="predicted"/>
<dbReference type="InterPro" id="IPR052020">
    <property type="entry name" value="Cyclic_di-GMP/3'3'-cGAMP_PDE"/>
</dbReference>
<evidence type="ECO:0000313" key="6">
    <source>
        <dbReference type="Proteomes" id="UP000321224"/>
    </source>
</evidence>
<dbReference type="RefSeq" id="WP_090488830.1">
    <property type="nucleotide sequence ID" value="NZ_BJVY01000014.1"/>
</dbReference>
<dbReference type="EMBL" id="BJVY01000014">
    <property type="protein sequence ID" value="GEL71114.1"/>
    <property type="molecule type" value="Genomic_DNA"/>
</dbReference>
<dbReference type="PROSITE" id="PS51832">
    <property type="entry name" value="HD_GYP"/>
    <property type="match status" value="1"/>
</dbReference>
<dbReference type="SUPFAM" id="SSF160246">
    <property type="entry name" value="EspE N-terminal domain-like"/>
    <property type="match status" value="1"/>
</dbReference>
<dbReference type="InterPro" id="IPR037257">
    <property type="entry name" value="T2SS_E_N_sf"/>
</dbReference>
<comment type="caution">
    <text evidence="3">The sequence shown here is derived from an EMBL/GenBank/DDBJ whole genome shotgun (WGS) entry which is preliminary data.</text>
</comment>
<name>A0A511HCG3_9BACT</name>
<feature type="domain" description="HD-GYP" evidence="2">
    <location>
        <begin position="210"/>
        <end position="434"/>
    </location>
</feature>
<dbReference type="Pfam" id="PF14332">
    <property type="entry name" value="DUF4388"/>
    <property type="match status" value="1"/>
</dbReference>
<dbReference type="PANTHER" id="PTHR45228">
    <property type="entry name" value="CYCLIC DI-GMP PHOSPHODIESTERASE TM_0186-RELATED"/>
    <property type="match status" value="1"/>
</dbReference>
<dbReference type="SUPFAM" id="SSF52172">
    <property type="entry name" value="CheY-like"/>
    <property type="match status" value="1"/>
</dbReference>
<dbReference type="Pfam" id="PF05157">
    <property type="entry name" value="MshEN"/>
    <property type="match status" value="1"/>
</dbReference>
<dbReference type="InterPro" id="IPR011006">
    <property type="entry name" value="CheY-like_superfamily"/>
</dbReference>
<dbReference type="InterPro" id="IPR037522">
    <property type="entry name" value="HD_GYP_dom"/>
</dbReference>
<dbReference type="EMBL" id="FNAJ01000003">
    <property type="protein sequence ID" value="SDD87101.1"/>
    <property type="molecule type" value="Genomic_DNA"/>
</dbReference>
<gene>
    <name evidence="3" type="ORF">MVI01_28980</name>
    <name evidence="4" type="ORF">SAMN04488504_10321</name>
</gene>
<sequence length="660" mass="70700">MAKRLGERLIEAGLVNAGAVEQALEHQKITGHKVGDCLVELGLLQEAALLRFLAAEFQTRFVSADKLAKARIATEVLDRLPVRLAEAQNVLPLAVDPERKLLSVVAAEPQNKSLMDEIALVTGMSEVYAYVGLRSAISAAIRKHYYGDPTAFAALLEGANAQGQAPAAPSRTGAPEHGRTYAGSATGTGAGNRGGLSLNFRVETDARMRLQRGSSTGTPAVRPSTQRREPGGPRGLVSDSDYVETLGIMVGLLEQDRQRHRGHSAQLARQAGIVGQRMGMPHKELAALTIAAYLHDLGKPAERHFSLASNAVNPEWKAQAKLACRIPTRMFETVHLPAQTNTILAQMYEAWDGSGTPQGAKGEDITLGARILAAVDSFLELTKNPGNALGRVLLKEQALEHLRKYAGVLYDPVVADIVIQLQSGELLRHRLESEGRQVLVVEPDETARGELLEAVLKQGLVAHALSTVEGAQDGLARQDCDVLVVSLRLGLQDVTDLLAQARSAPETAGLPIAVVGEPDNATRERLLMAGATDVLSPADKPAIAKTVQALYDDRVQHNGPGRVVRGSFDELPPRELLRTLGGGHKSGRLNLRQHTLEGYLHLERGRVVFASFGGHSGEPALQALLKLKQADFQYDPDALLLDVPQMDQDLAALAGGLNAG</sequence>
<protein>
    <recommendedName>
        <fullName evidence="2">HD-GYP domain-containing protein</fullName>
    </recommendedName>
</protein>
<reference evidence="3 6" key="2">
    <citation type="submission" date="2019-07" db="EMBL/GenBank/DDBJ databases">
        <title>Whole genome shotgun sequence of Myxococcus virescens NBRC 100334.</title>
        <authorList>
            <person name="Hosoyama A."/>
            <person name="Uohara A."/>
            <person name="Ohji S."/>
            <person name="Ichikawa N."/>
        </authorList>
    </citation>
    <scope>NUCLEOTIDE SEQUENCE [LARGE SCALE GENOMIC DNA]</scope>
    <source>
        <strain evidence="3 6">NBRC 100334</strain>
    </source>
</reference>
<dbReference type="InterPro" id="IPR025497">
    <property type="entry name" value="PatA-like_N"/>
</dbReference>
<dbReference type="InterPro" id="IPR007831">
    <property type="entry name" value="T2SS_GspE_N"/>
</dbReference>
<keyword evidence="5" id="KW-1185">Reference proteome</keyword>
<dbReference type="Gene3D" id="1.10.3210.10">
    <property type="entry name" value="Hypothetical protein af1432"/>
    <property type="match status" value="1"/>
</dbReference>
<dbReference type="Proteomes" id="UP000198717">
    <property type="component" value="Unassembled WGS sequence"/>
</dbReference>
<dbReference type="Pfam" id="PF13487">
    <property type="entry name" value="HD_5"/>
    <property type="match status" value="1"/>
</dbReference>
<feature type="region of interest" description="Disordered" evidence="1">
    <location>
        <begin position="163"/>
        <end position="196"/>
    </location>
</feature>
<dbReference type="Proteomes" id="UP000321224">
    <property type="component" value="Unassembled WGS sequence"/>
</dbReference>
<organism evidence="3 6">
    <name type="scientific">Myxococcus virescens</name>
    <dbReference type="NCBI Taxonomy" id="83456"/>
    <lineage>
        <taxon>Bacteria</taxon>
        <taxon>Pseudomonadati</taxon>
        <taxon>Myxococcota</taxon>
        <taxon>Myxococcia</taxon>
        <taxon>Myxococcales</taxon>
        <taxon>Cystobacterineae</taxon>
        <taxon>Myxococcaceae</taxon>
        <taxon>Myxococcus</taxon>
    </lineage>
</organism>
<evidence type="ECO:0000313" key="4">
    <source>
        <dbReference type="EMBL" id="SDD87101.1"/>
    </source>
</evidence>
<reference evidence="4 5" key="1">
    <citation type="submission" date="2016-10" db="EMBL/GenBank/DDBJ databases">
        <authorList>
            <person name="Varghese N."/>
            <person name="Submissions S."/>
        </authorList>
    </citation>
    <scope>NUCLEOTIDE SEQUENCE [LARGE SCALE GENOMIC DNA]</scope>
    <source>
        <strain evidence="4 5">DSM 2260</strain>
    </source>
</reference>
<dbReference type="Gene3D" id="3.40.50.2300">
    <property type="match status" value="1"/>
</dbReference>
<evidence type="ECO:0000256" key="1">
    <source>
        <dbReference type="SAM" id="MobiDB-lite"/>
    </source>
</evidence>
<accession>A0A511HCG3</accession>
<evidence type="ECO:0000313" key="5">
    <source>
        <dbReference type="Proteomes" id="UP000198717"/>
    </source>
</evidence>
<dbReference type="CDD" id="cd00077">
    <property type="entry name" value="HDc"/>
    <property type="match status" value="1"/>
</dbReference>
<dbReference type="AlphaFoldDB" id="A0A511HCG3"/>
<dbReference type="PANTHER" id="PTHR45228:SF4">
    <property type="entry name" value="LIPOPROTEIN"/>
    <property type="match status" value="1"/>
</dbReference>
<dbReference type="SUPFAM" id="SSF109604">
    <property type="entry name" value="HD-domain/PDEase-like"/>
    <property type="match status" value="1"/>
</dbReference>
<evidence type="ECO:0000259" key="2">
    <source>
        <dbReference type="PROSITE" id="PS51832"/>
    </source>
</evidence>
<evidence type="ECO:0000313" key="3">
    <source>
        <dbReference type="EMBL" id="GEL71114.1"/>
    </source>
</evidence>
<dbReference type="InterPro" id="IPR003607">
    <property type="entry name" value="HD/PDEase_dom"/>
</dbReference>
<dbReference type="Gene3D" id="3.30.300.160">
    <property type="entry name" value="Type II secretion system, protein E, N-terminal domain"/>
    <property type="match status" value="1"/>
</dbReference>
<feature type="region of interest" description="Disordered" evidence="1">
    <location>
        <begin position="209"/>
        <end position="239"/>
    </location>
</feature>